<proteinExistence type="predicted"/>
<evidence type="ECO:0000313" key="1">
    <source>
        <dbReference type="EMBL" id="SVA26028.1"/>
    </source>
</evidence>
<dbReference type="EMBL" id="UINC01006189">
    <property type="protein sequence ID" value="SVA26028.1"/>
    <property type="molecule type" value="Genomic_DNA"/>
</dbReference>
<dbReference type="AlphaFoldDB" id="A0A381UEG9"/>
<name>A0A381UEG9_9ZZZZ</name>
<reference evidence="1" key="1">
    <citation type="submission" date="2018-05" db="EMBL/GenBank/DDBJ databases">
        <authorList>
            <person name="Lanie J.A."/>
            <person name="Ng W.-L."/>
            <person name="Kazmierczak K.M."/>
            <person name="Andrzejewski T.M."/>
            <person name="Davidsen T.M."/>
            <person name="Wayne K.J."/>
            <person name="Tettelin H."/>
            <person name="Glass J.I."/>
            <person name="Rusch D."/>
            <person name="Podicherti R."/>
            <person name="Tsui H.-C.T."/>
            <person name="Winkler M.E."/>
        </authorList>
    </citation>
    <scope>NUCLEOTIDE SEQUENCE</scope>
</reference>
<sequence length="165" mass="17681">MKNKFALFFVLLSLIPVANAQESEAFTQMKKMLGTWEGTVTSSDGTVIEATSEFKLISNGGTIIESIVEDGVEMATTYSDKDGELVVKHYCGLGTEPVFEAASVSGSGLSLTLVSNTGYTEGQDDFVTSITYQSNQSNPDSVTVLSTVSQQGAEISRRAMLNRVQ</sequence>
<protein>
    <recommendedName>
        <fullName evidence="2">Lipocalin-like domain-containing protein</fullName>
    </recommendedName>
</protein>
<evidence type="ECO:0008006" key="2">
    <source>
        <dbReference type="Google" id="ProtNLM"/>
    </source>
</evidence>
<organism evidence="1">
    <name type="scientific">marine metagenome</name>
    <dbReference type="NCBI Taxonomy" id="408172"/>
    <lineage>
        <taxon>unclassified sequences</taxon>
        <taxon>metagenomes</taxon>
        <taxon>ecological metagenomes</taxon>
    </lineage>
</organism>
<gene>
    <name evidence="1" type="ORF">METZ01_LOCUS78882</name>
</gene>
<accession>A0A381UEG9</accession>